<feature type="compositionally biased region" description="Low complexity" evidence="1">
    <location>
        <begin position="249"/>
        <end position="302"/>
    </location>
</feature>
<dbReference type="AlphaFoldDB" id="A0A918EME5"/>
<dbReference type="Pfam" id="PF01471">
    <property type="entry name" value="PG_binding_1"/>
    <property type="match status" value="1"/>
</dbReference>
<evidence type="ECO:0000313" key="5">
    <source>
        <dbReference type="Proteomes" id="UP000654123"/>
    </source>
</evidence>
<feature type="compositionally biased region" description="Low complexity" evidence="1">
    <location>
        <begin position="131"/>
        <end position="146"/>
    </location>
</feature>
<keyword evidence="2" id="KW-0812">Transmembrane</keyword>
<keyword evidence="5" id="KW-1185">Reference proteome</keyword>
<gene>
    <name evidence="4" type="ORF">GCM10010249_38360</name>
</gene>
<feature type="compositionally biased region" description="Basic and acidic residues" evidence="1">
    <location>
        <begin position="177"/>
        <end position="190"/>
    </location>
</feature>
<dbReference type="SUPFAM" id="SSF47090">
    <property type="entry name" value="PGBD-like"/>
    <property type="match status" value="1"/>
</dbReference>
<feature type="compositionally biased region" description="Basic and acidic residues" evidence="1">
    <location>
        <begin position="398"/>
        <end position="408"/>
    </location>
</feature>
<organism evidence="4 5">
    <name type="scientific">Streptomyces roseolilacinus</name>
    <dbReference type="NCBI Taxonomy" id="66904"/>
    <lineage>
        <taxon>Bacteria</taxon>
        <taxon>Bacillati</taxon>
        <taxon>Actinomycetota</taxon>
        <taxon>Actinomycetes</taxon>
        <taxon>Kitasatosporales</taxon>
        <taxon>Streptomycetaceae</taxon>
        <taxon>Streptomyces</taxon>
    </lineage>
</organism>
<reference evidence="4" key="1">
    <citation type="journal article" date="2014" name="Int. J. Syst. Evol. Microbiol.">
        <title>Complete genome sequence of Corynebacterium casei LMG S-19264T (=DSM 44701T), isolated from a smear-ripened cheese.</title>
        <authorList>
            <consortium name="US DOE Joint Genome Institute (JGI-PGF)"/>
            <person name="Walter F."/>
            <person name="Albersmeier A."/>
            <person name="Kalinowski J."/>
            <person name="Ruckert C."/>
        </authorList>
    </citation>
    <scope>NUCLEOTIDE SEQUENCE</scope>
    <source>
        <strain evidence="4">JCM 4335</strain>
    </source>
</reference>
<keyword evidence="2" id="KW-0472">Membrane</keyword>
<feature type="region of interest" description="Disordered" evidence="1">
    <location>
        <begin position="14"/>
        <end position="200"/>
    </location>
</feature>
<feature type="compositionally biased region" description="Gly residues" evidence="1">
    <location>
        <begin position="20"/>
        <end position="30"/>
    </location>
</feature>
<keyword evidence="2" id="KW-1133">Transmembrane helix</keyword>
<evidence type="ECO:0000313" key="4">
    <source>
        <dbReference type="EMBL" id="GGQ15984.1"/>
    </source>
</evidence>
<feature type="region of interest" description="Disordered" evidence="1">
    <location>
        <begin position="225"/>
        <end position="346"/>
    </location>
</feature>
<feature type="region of interest" description="Disordered" evidence="1">
    <location>
        <begin position="385"/>
        <end position="408"/>
    </location>
</feature>
<dbReference type="InterPro" id="IPR036365">
    <property type="entry name" value="PGBD-like_sf"/>
</dbReference>
<dbReference type="InterPro" id="IPR036366">
    <property type="entry name" value="PGBDSf"/>
</dbReference>
<reference evidence="4" key="2">
    <citation type="submission" date="2020-09" db="EMBL/GenBank/DDBJ databases">
        <authorList>
            <person name="Sun Q."/>
            <person name="Ohkuma M."/>
        </authorList>
    </citation>
    <scope>NUCLEOTIDE SEQUENCE</scope>
    <source>
        <strain evidence="4">JCM 4335</strain>
    </source>
</reference>
<feature type="compositionally biased region" description="Pro residues" evidence="1">
    <location>
        <begin position="237"/>
        <end position="248"/>
    </location>
</feature>
<name>A0A918EME5_9ACTN</name>
<protein>
    <recommendedName>
        <fullName evidence="3">Peptidoglycan binding-like domain-containing protein</fullName>
    </recommendedName>
</protein>
<dbReference type="Gene3D" id="1.10.101.10">
    <property type="entry name" value="PGBD-like superfamily/PGBD"/>
    <property type="match status" value="1"/>
</dbReference>
<dbReference type="EMBL" id="BMSV01000007">
    <property type="protein sequence ID" value="GGQ15984.1"/>
    <property type="molecule type" value="Genomic_DNA"/>
</dbReference>
<feature type="compositionally biased region" description="Gly residues" evidence="1">
    <location>
        <begin position="151"/>
        <end position="172"/>
    </location>
</feature>
<dbReference type="InterPro" id="IPR002477">
    <property type="entry name" value="Peptidoglycan-bd-like"/>
</dbReference>
<evidence type="ECO:0000256" key="2">
    <source>
        <dbReference type="SAM" id="Phobius"/>
    </source>
</evidence>
<accession>A0A918EME5</accession>
<dbReference type="Proteomes" id="UP000654123">
    <property type="component" value="Unassembled WGS sequence"/>
</dbReference>
<feature type="compositionally biased region" description="Low complexity" evidence="1">
    <location>
        <begin position="56"/>
        <end position="87"/>
    </location>
</feature>
<comment type="caution">
    <text evidence="4">The sequence shown here is derived from an EMBL/GenBank/DDBJ whole genome shotgun (WGS) entry which is preliminary data.</text>
</comment>
<feature type="transmembrane region" description="Helical" evidence="2">
    <location>
        <begin position="199"/>
        <end position="221"/>
    </location>
</feature>
<feature type="domain" description="Peptidoglycan binding-like" evidence="3">
    <location>
        <begin position="342"/>
        <end position="400"/>
    </location>
</feature>
<evidence type="ECO:0000256" key="1">
    <source>
        <dbReference type="SAM" id="MobiDB-lite"/>
    </source>
</evidence>
<evidence type="ECO:0000259" key="3">
    <source>
        <dbReference type="Pfam" id="PF01471"/>
    </source>
</evidence>
<sequence>MAGTVCPECGTPAAPQGAGCACGGAGGTGPGPAAFEPLRIRPYVNLPQPSDPASPWPAGDAAAGAPDPYGTGAAPAGRDPRAPAWGAPAGGGASAGVPLPPEAAPAHGAWRAEPDVESTAPLYPVAGPPAGGAAPDPGYAAGFAGADDAHGAGGGGGTGGVHGDDGVGGGDGVDVTPEPRRSRRREEARRSSGGRRPGAVAAAVAAVVAVVGTAAFASGLFDADDTADRVAPDPNLSAPPWPSGPAGPTPEESATPSRTASSEPSAATSSASSATTPSPSASSAPASAEATSAAPSAGPTASRLPELRATASVRPRPGEREPSAPDSGRPQEGGSTLSRGDQGEEVLELQHRLRAVGLYDSAMHGRYDKNVERAVARYQAYRGITADPSGVYGPATRETLEAESRDDD</sequence>
<proteinExistence type="predicted"/>